<dbReference type="FunFam" id="2.60.120.920:FF:000005">
    <property type="entry name" value="Putative E3 ubiquitin-protein ligase NEURL1B"/>
    <property type="match status" value="1"/>
</dbReference>
<dbReference type="Proteomes" id="UP000677228">
    <property type="component" value="Unassembled WGS sequence"/>
</dbReference>
<evidence type="ECO:0000313" key="9">
    <source>
        <dbReference type="EMBL" id="CAF1488177.1"/>
    </source>
</evidence>
<dbReference type="InterPro" id="IPR037962">
    <property type="entry name" value="Neuralized"/>
</dbReference>
<dbReference type="InterPro" id="IPR006573">
    <property type="entry name" value="NHR_dom"/>
</dbReference>
<feature type="domain" description="RING-type" evidence="6">
    <location>
        <begin position="404"/>
        <end position="444"/>
    </location>
</feature>
<evidence type="ECO:0000256" key="4">
    <source>
        <dbReference type="ARBA" id="ARBA00022833"/>
    </source>
</evidence>
<dbReference type="PROSITE" id="PS50089">
    <property type="entry name" value="ZF_RING_2"/>
    <property type="match status" value="1"/>
</dbReference>
<dbReference type="InterPro" id="IPR001841">
    <property type="entry name" value="Znf_RING"/>
</dbReference>
<dbReference type="Proteomes" id="UP000681722">
    <property type="component" value="Unassembled WGS sequence"/>
</dbReference>
<evidence type="ECO:0000313" key="12">
    <source>
        <dbReference type="Proteomes" id="UP000663829"/>
    </source>
</evidence>
<keyword evidence="1" id="KW-0479">Metal-binding</keyword>
<dbReference type="SMART" id="SM00184">
    <property type="entry name" value="RING"/>
    <property type="match status" value="1"/>
</dbReference>
<gene>
    <name evidence="8" type="ORF">GPM918_LOCUS15906</name>
    <name evidence="9" type="ORF">OVA965_LOCUS36372</name>
    <name evidence="10" type="ORF">SRO942_LOCUS15906</name>
    <name evidence="11" type="ORF">TMI583_LOCUS37377</name>
</gene>
<dbReference type="Pfam" id="PF07177">
    <property type="entry name" value="Neuralized"/>
    <property type="match status" value="2"/>
</dbReference>
<dbReference type="InterPro" id="IPR013083">
    <property type="entry name" value="Znf_RING/FYVE/PHD"/>
</dbReference>
<evidence type="ECO:0000313" key="8">
    <source>
        <dbReference type="EMBL" id="CAF1043561.1"/>
    </source>
</evidence>
<keyword evidence="4" id="KW-0862">Zinc</keyword>
<sequence length="456" mass="51803">MNQSLRFHTVHGENIQLTRNMTIAKRVDSFCKGITFSDRNIAIREKIFIHLVTKAVQWTGFLRIGVTTVDPNTHRTNPNSLPRHACPDLTCRPGYWAKCVPENCFDTTTRITYFYVTEDGDLFLNTPTGEISLLTGIAVREPLWALFDVYGNTISIEIVEDPNRPASSVYDQLKQLYPQYAYDQQQRHFQEYQSIVQPSEFLPTHGPSITLFGNTNRSIAILENPQSTDGIVFLPEPLAVNSAYLFQILYVNNSTTRSTSTLQLGLTNVNTTRLQQSDLPRDIDQLINRSEYWILNDLIKVKPFERNDAYLFTLTSDGIVQISHNSSLLQDFIHIDKTLSLYPFLVLKQDVLAIRLIGKIKNIEKLRARQQELSSSNFSPVSLNRQLSNASTSETKSIRLPQDCVVCLDRLIDTVLIPCGHLCLCFQCATAMHDKGNKTCPICRTTSTLCNRIYLV</sequence>
<dbReference type="EMBL" id="CAJNOQ010004075">
    <property type="protein sequence ID" value="CAF1043561.1"/>
    <property type="molecule type" value="Genomic_DNA"/>
</dbReference>
<evidence type="ECO:0000313" key="11">
    <source>
        <dbReference type="EMBL" id="CAF4277613.1"/>
    </source>
</evidence>
<feature type="domain" description="NHR" evidence="7">
    <location>
        <begin position="4"/>
        <end position="161"/>
    </location>
</feature>
<dbReference type="InterPro" id="IPR043136">
    <property type="entry name" value="B30.2/SPRY_sf"/>
</dbReference>
<evidence type="ECO:0000256" key="3">
    <source>
        <dbReference type="ARBA" id="ARBA00022771"/>
    </source>
</evidence>
<dbReference type="SMART" id="SM00588">
    <property type="entry name" value="NEUZ"/>
    <property type="match status" value="2"/>
</dbReference>
<dbReference type="EMBL" id="CAJOBC010004075">
    <property type="protein sequence ID" value="CAF3813621.1"/>
    <property type="molecule type" value="Genomic_DNA"/>
</dbReference>
<evidence type="ECO:0000259" key="7">
    <source>
        <dbReference type="PROSITE" id="PS51065"/>
    </source>
</evidence>
<dbReference type="Gene3D" id="3.30.40.10">
    <property type="entry name" value="Zinc/RING finger domain, C3HC4 (zinc finger)"/>
    <property type="match status" value="1"/>
</dbReference>
<evidence type="ECO:0008006" key="13">
    <source>
        <dbReference type="Google" id="ProtNLM"/>
    </source>
</evidence>
<protein>
    <recommendedName>
        <fullName evidence="13">RING-type domain-containing protein</fullName>
    </recommendedName>
</protein>
<dbReference type="Proteomes" id="UP000682733">
    <property type="component" value="Unassembled WGS sequence"/>
</dbReference>
<dbReference type="Proteomes" id="UP000663829">
    <property type="component" value="Unassembled WGS sequence"/>
</dbReference>
<name>A0A814JWS7_9BILA</name>
<keyword evidence="12" id="KW-1185">Reference proteome</keyword>
<proteinExistence type="predicted"/>
<evidence type="ECO:0000256" key="5">
    <source>
        <dbReference type="PROSITE-ProRule" id="PRU00175"/>
    </source>
</evidence>
<reference evidence="8" key="1">
    <citation type="submission" date="2021-02" db="EMBL/GenBank/DDBJ databases">
        <authorList>
            <person name="Nowell W R."/>
        </authorList>
    </citation>
    <scope>NUCLEOTIDE SEQUENCE</scope>
</reference>
<dbReference type="GO" id="GO:0008270">
    <property type="term" value="F:zinc ion binding"/>
    <property type="evidence" value="ECO:0007669"/>
    <property type="project" value="UniProtKB-KW"/>
</dbReference>
<dbReference type="PANTHER" id="PTHR12429:SF6">
    <property type="entry name" value="PROTEIN NEURALIZED"/>
    <property type="match status" value="1"/>
</dbReference>
<comment type="caution">
    <text evidence="8">The sequence shown here is derived from an EMBL/GenBank/DDBJ whole genome shotgun (WGS) entry which is preliminary data.</text>
</comment>
<keyword evidence="2" id="KW-0677">Repeat</keyword>
<dbReference type="Pfam" id="PF13920">
    <property type="entry name" value="zf-C3HC4_3"/>
    <property type="match status" value="1"/>
</dbReference>
<dbReference type="OrthoDB" id="6078042at2759"/>
<dbReference type="GO" id="GO:0061630">
    <property type="term" value="F:ubiquitin protein ligase activity"/>
    <property type="evidence" value="ECO:0007669"/>
    <property type="project" value="TreeGrafter"/>
</dbReference>
<evidence type="ECO:0000259" key="6">
    <source>
        <dbReference type="PROSITE" id="PS50089"/>
    </source>
</evidence>
<dbReference type="PANTHER" id="PTHR12429">
    <property type="entry name" value="NEURALIZED"/>
    <property type="match status" value="1"/>
</dbReference>
<dbReference type="PROSITE" id="PS51065">
    <property type="entry name" value="NHR"/>
    <property type="match status" value="2"/>
</dbReference>
<dbReference type="Gene3D" id="2.60.120.920">
    <property type="match status" value="2"/>
</dbReference>
<dbReference type="SUPFAM" id="SSF57850">
    <property type="entry name" value="RING/U-box"/>
    <property type="match status" value="1"/>
</dbReference>
<evidence type="ECO:0000256" key="2">
    <source>
        <dbReference type="ARBA" id="ARBA00022737"/>
    </source>
</evidence>
<dbReference type="AlphaFoldDB" id="A0A814JWS7"/>
<organism evidence="8 12">
    <name type="scientific">Didymodactylos carnosus</name>
    <dbReference type="NCBI Taxonomy" id="1234261"/>
    <lineage>
        <taxon>Eukaryota</taxon>
        <taxon>Metazoa</taxon>
        <taxon>Spiralia</taxon>
        <taxon>Gnathifera</taxon>
        <taxon>Rotifera</taxon>
        <taxon>Eurotatoria</taxon>
        <taxon>Bdelloidea</taxon>
        <taxon>Philodinida</taxon>
        <taxon>Philodinidae</taxon>
        <taxon>Didymodactylos</taxon>
    </lineage>
</organism>
<evidence type="ECO:0000313" key="10">
    <source>
        <dbReference type="EMBL" id="CAF3813621.1"/>
    </source>
</evidence>
<feature type="domain" description="NHR" evidence="7">
    <location>
        <begin position="198"/>
        <end position="359"/>
    </location>
</feature>
<evidence type="ECO:0000256" key="1">
    <source>
        <dbReference type="ARBA" id="ARBA00022723"/>
    </source>
</evidence>
<dbReference type="EMBL" id="CAJNOK010032831">
    <property type="protein sequence ID" value="CAF1488177.1"/>
    <property type="molecule type" value="Genomic_DNA"/>
</dbReference>
<dbReference type="EMBL" id="CAJOBA010054774">
    <property type="protein sequence ID" value="CAF4277613.1"/>
    <property type="molecule type" value="Genomic_DNA"/>
</dbReference>
<keyword evidence="3 5" id="KW-0863">Zinc-finger</keyword>
<accession>A0A814JWS7</accession>